<dbReference type="RefSeq" id="WP_154460792.1">
    <property type="nucleotide sequence ID" value="NZ_VUMM01000017.1"/>
</dbReference>
<dbReference type="InterPro" id="IPR029026">
    <property type="entry name" value="tRNA_m1G_MTases_N"/>
</dbReference>
<dbReference type="GO" id="GO:0032259">
    <property type="term" value="P:methylation"/>
    <property type="evidence" value="ECO:0007669"/>
    <property type="project" value="UniProtKB-KW"/>
</dbReference>
<proteinExistence type="inferred from homology"/>
<dbReference type="InterPro" id="IPR004441">
    <property type="entry name" value="rRNA_MeTrfase_TrmH"/>
</dbReference>
<evidence type="ECO:0000256" key="2">
    <source>
        <dbReference type="ARBA" id="ARBA00022603"/>
    </source>
</evidence>
<dbReference type="Proteomes" id="UP000470082">
    <property type="component" value="Unassembled WGS sequence"/>
</dbReference>
<feature type="domain" description="RNA 2-O ribose methyltransferase substrate binding" evidence="4">
    <location>
        <begin position="4"/>
        <end position="80"/>
    </location>
</feature>
<gene>
    <name evidence="5" type="ORF">FYJ50_07850</name>
</gene>
<evidence type="ECO:0000256" key="1">
    <source>
        <dbReference type="ARBA" id="ARBA00007228"/>
    </source>
</evidence>
<comment type="caution">
    <text evidence="5">The sequence shown here is derived from an EMBL/GenBank/DDBJ whole genome shotgun (WGS) entry which is preliminary data.</text>
</comment>
<dbReference type="GO" id="GO:0006396">
    <property type="term" value="P:RNA processing"/>
    <property type="evidence" value="ECO:0007669"/>
    <property type="project" value="InterPro"/>
</dbReference>
<dbReference type="GO" id="GO:0005829">
    <property type="term" value="C:cytosol"/>
    <property type="evidence" value="ECO:0007669"/>
    <property type="project" value="TreeGrafter"/>
</dbReference>
<evidence type="ECO:0000256" key="3">
    <source>
        <dbReference type="ARBA" id="ARBA00022679"/>
    </source>
</evidence>
<dbReference type="PANTHER" id="PTHR46429:SF1">
    <property type="entry name" value="23S RRNA (GUANOSINE-2'-O-)-METHYLTRANSFERASE RLMB"/>
    <property type="match status" value="1"/>
</dbReference>
<evidence type="ECO:0000313" key="6">
    <source>
        <dbReference type="Proteomes" id="UP000470082"/>
    </source>
</evidence>
<dbReference type="InterPro" id="IPR029064">
    <property type="entry name" value="Ribosomal_eL30-like_sf"/>
</dbReference>
<dbReference type="GO" id="GO:0008173">
    <property type="term" value="F:RNA methyltransferase activity"/>
    <property type="evidence" value="ECO:0007669"/>
    <property type="project" value="InterPro"/>
</dbReference>
<dbReference type="SUPFAM" id="SSF75217">
    <property type="entry name" value="alpha/beta knot"/>
    <property type="match status" value="1"/>
</dbReference>
<dbReference type="Pfam" id="PF00588">
    <property type="entry name" value="SpoU_methylase"/>
    <property type="match status" value="1"/>
</dbReference>
<dbReference type="Gene3D" id="3.40.1280.10">
    <property type="match status" value="1"/>
</dbReference>
<keyword evidence="3 5" id="KW-0808">Transferase</keyword>
<sequence length="239" mass="27184">MKYLYEGTISCKAILENKNRNCRCLYVDSKKRTRDFRYIIQLAKKRNVKVQICNRSELDALCDGTKHGGMLLEADLCTKRKLENISSGFNVYVDGIEDPYNLGSICRTLYASGAKSLILPLRDWSFADKTIVKASAGAFEKMDIYWIEKEEQLIHCCREKDIPLYCAHRKDAISLYEMNFPESFVLALGGSFRGLSSLVCENSSQNIVIPYGNDFKNALDAPSAISVLSFEILRQSKWQ</sequence>
<keyword evidence="2 5" id="KW-0489">Methyltransferase</keyword>
<dbReference type="GO" id="GO:0003723">
    <property type="term" value="F:RNA binding"/>
    <property type="evidence" value="ECO:0007669"/>
    <property type="project" value="InterPro"/>
</dbReference>
<dbReference type="AlphaFoldDB" id="A0A7X2T412"/>
<dbReference type="Pfam" id="PF08032">
    <property type="entry name" value="SpoU_sub_bind"/>
    <property type="match status" value="1"/>
</dbReference>
<dbReference type="Gene3D" id="3.30.1330.30">
    <property type="match status" value="1"/>
</dbReference>
<evidence type="ECO:0000259" key="4">
    <source>
        <dbReference type="SMART" id="SM00967"/>
    </source>
</evidence>
<protein>
    <submittedName>
        <fullName evidence="5">RNA methyltransferase</fullName>
    </submittedName>
</protein>
<reference evidence="5 6" key="1">
    <citation type="submission" date="2019-08" db="EMBL/GenBank/DDBJ databases">
        <title>In-depth cultivation of the pig gut microbiome towards novel bacterial diversity and tailored functional studies.</title>
        <authorList>
            <person name="Wylensek D."/>
            <person name="Hitch T.C.A."/>
            <person name="Clavel T."/>
        </authorList>
    </citation>
    <scope>NUCLEOTIDE SEQUENCE [LARGE SCALE GENOMIC DNA]</scope>
    <source>
        <strain evidence="5 6">LKV-178-WT-2G</strain>
    </source>
</reference>
<accession>A0A7X2T412</accession>
<dbReference type="InterPro" id="IPR013123">
    <property type="entry name" value="SpoU_subst-bd"/>
</dbReference>
<dbReference type="InterPro" id="IPR001537">
    <property type="entry name" value="SpoU_MeTrfase"/>
</dbReference>
<name>A0A7X2T412_9FIRM</name>
<dbReference type="CDD" id="cd18103">
    <property type="entry name" value="SpoU-like_RlmB"/>
    <property type="match status" value="1"/>
</dbReference>
<dbReference type="InterPro" id="IPR029028">
    <property type="entry name" value="Alpha/beta_knot_MTases"/>
</dbReference>
<dbReference type="SUPFAM" id="SSF55315">
    <property type="entry name" value="L30e-like"/>
    <property type="match status" value="1"/>
</dbReference>
<keyword evidence="6" id="KW-1185">Reference proteome</keyword>
<evidence type="ECO:0000313" key="5">
    <source>
        <dbReference type="EMBL" id="MSS02000.1"/>
    </source>
</evidence>
<dbReference type="EMBL" id="VUMM01000017">
    <property type="protein sequence ID" value="MSS02000.1"/>
    <property type="molecule type" value="Genomic_DNA"/>
</dbReference>
<dbReference type="PANTHER" id="PTHR46429">
    <property type="entry name" value="23S RRNA (GUANOSINE-2'-O-)-METHYLTRANSFERASE RLMB"/>
    <property type="match status" value="1"/>
</dbReference>
<organism evidence="5 6">
    <name type="scientific">Floccifex porci</name>
    <dbReference type="NCBI Taxonomy" id="2606629"/>
    <lineage>
        <taxon>Bacteria</taxon>
        <taxon>Bacillati</taxon>
        <taxon>Bacillota</taxon>
        <taxon>Erysipelotrichia</taxon>
        <taxon>Erysipelotrichales</taxon>
        <taxon>Erysipelotrichaceae</taxon>
        <taxon>Floccifex</taxon>
    </lineage>
</organism>
<comment type="similarity">
    <text evidence="1">Belongs to the class IV-like SAM-binding methyltransferase superfamily. RNA methyltransferase TrmH family.</text>
</comment>
<dbReference type="SMART" id="SM00967">
    <property type="entry name" value="SpoU_sub_bind"/>
    <property type="match status" value="1"/>
</dbReference>